<dbReference type="PROSITE" id="PS50081">
    <property type="entry name" value="ZF_DAG_PE_2"/>
    <property type="match status" value="1"/>
</dbReference>
<keyword evidence="3" id="KW-0863">Zinc-finger</keyword>
<dbReference type="PROSITE" id="PS50280">
    <property type="entry name" value="SET"/>
    <property type="match status" value="1"/>
</dbReference>
<dbReference type="SUPFAM" id="SSF57889">
    <property type="entry name" value="Cysteine-rich domain"/>
    <property type="match status" value="1"/>
</dbReference>
<feature type="compositionally biased region" description="Basic and acidic residues" evidence="8">
    <location>
        <begin position="555"/>
        <end position="578"/>
    </location>
</feature>
<reference evidence="9" key="1">
    <citation type="submission" date="2020-04" db="EMBL/GenBank/DDBJ databases">
        <authorList>
            <person name="Alioto T."/>
            <person name="Alioto T."/>
            <person name="Gomez Garrido J."/>
        </authorList>
    </citation>
    <scope>NUCLEOTIDE SEQUENCE</scope>
    <source>
        <strain evidence="9">A484AB</strain>
    </source>
</reference>
<dbReference type="SMART" id="SM00109">
    <property type="entry name" value="C1"/>
    <property type="match status" value="1"/>
</dbReference>
<dbReference type="Gene3D" id="3.30.60.20">
    <property type="match status" value="1"/>
</dbReference>
<dbReference type="GO" id="GO:0030672">
    <property type="term" value="C:synaptic vesicle membrane"/>
    <property type="evidence" value="ECO:0007669"/>
    <property type="project" value="TreeGrafter"/>
</dbReference>
<dbReference type="Pfam" id="PF00130">
    <property type="entry name" value="C1_1"/>
    <property type="match status" value="1"/>
</dbReference>
<dbReference type="PROSITE" id="PS51258">
    <property type="entry name" value="MHD1"/>
    <property type="match status" value="1"/>
</dbReference>
<dbReference type="SUPFAM" id="SSF49562">
    <property type="entry name" value="C2 domain (Calcium/lipid-binding domain, CaLB)"/>
    <property type="match status" value="3"/>
</dbReference>
<dbReference type="InterPro" id="IPR027080">
    <property type="entry name" value="Unc-13"/>
</dbReference>
<dbReference type="CDD" id="cd04027">
    <property type="entry name" value="C2B_Munc13"/>
    <property type="match status" value="1"/>
</dbReference>
<keyword evidence="6" id="KW-0805">Transcription regulation</keyword>
<dbReference type="GO" id="GO:0035249">
    <property type="term" value="P:synaptic transmission, glutamatergic"/>
    <property type="evidence" value="ECO:0007669"/>
    <property type="project" value="TreeGrafter"/>
</dbReference>
<evidence type="ECO:0000256" key="1">
    <source>
        <dbReference type="ARBA" id="ARBA00022723"/>
    </source>
</evidence>
<sequence length="1863" mass="213102">MRSAVLSHSTDSSKVVGKKDTDFSVKRIIVFLWQETESYGRICPFAACPLDKLRYKERVTYAVASFPPEVRLCETSIPGHFYGVCARHFIPVGTWIGPYEGVRVSAEDIYEGMDMSYMWEVYQDGRISSYLDGRDENASSWMRFIRCARHKHEQNLFLFQYGDNIYYRAYKDISPGSELLVWYDDQYEKFLGVPIRLRYMNPILTGQSFRVPPTQPLHCDTQFTGTPPPSNDNVRPKSPSNEINTVCTKTAGESADTKDADCGRTSPHESSGSLEAGVWRCGQCFKSFTQRSLLQIHVCPRLPEKPYQCGHCAQSYAHPTDLRTHVVTHNSERPFKCGFCGRSFAGSTTLNNHIRTHTGQKPFVCENCSRSFSQASQLSRNEKGSHPSLIVYVHKGKVEGRTGNINSYVKIILHNAISKTEVARGGGPVWREEFLFETTELNRDLHLELWSRGLIRDTLLGSARIPLIHIQHSNEEGSSIWIPLYRVSYSGVTEAGHKLCVSTRFALPNGLTESEAANLQEKLDWLNAIMQDELTIIQKQVGRHAELKSLLSNRSGEKKTHRDYHDGAPFAQEKKPDPESAAVNENSDTEADREPVKPHDRLLPSESPRNSPSLTRRKPVSKRGMSPRQVSIESDDIDYLTPEMVTGDNTSLSDYDMDSSREGSVSSRGGDDKARTKRPKRKRGFRISPKNEEKLAAMTEYENKVKFLSNIDMTPDLKPHTEALPVHAMSHISARRIARMSMAQRANLTDEDMKLHVYKKTLQAMLYPISDTTPHEFNVWSTQVPAYCYECEELLWGLARQGLRCKQCGVKCHEKCKDLLNADCLQRAAEKAAKDGEDSKKEAVTDAIKQRMRERQRVKEKSFDMIRDVFQVEQNQHVVHLESAQTQILAGTSKWSAKLAITVVSAQGLIAKDKTGTSDPYVTVHVGRTKKRTKTIPHELNPTWDETFHFECHNSTDRIKVRVWDEDDDFRSKVLSTFTRETDDFLGQAIIEVRTLSGEMDVWYNLEKRTDRSAVSGAIRLHISIEIKGEEKLVPYHTQYTCLHENMFHYLCKQNDDKFPIPKVSGKEESWKVYFPTDYQEVVKEFSMRYGIETIYQAMTHFSCLAIRYTSPGVPDIMSKLLANVNAFFAHTTSSNVASAFDRFAAINFGRELFVKILDQLHNYLRVDLQKYRTNFPSDNPEKMTDLKSTVDLLTSITFFRLKVQEMHKPPRTSDVVADCVKNCLENTYSFVFENCSQLYERSSTEVKEYCVRSPSHIDFWPQLITLMVSVIEEDMKHYTPVLSQFSDLNIGEMSATTMWYSFASDLTETLKQHEADPKWVTTDYINLHFKVKWFYNEYVGECSTFKKQIPEYSTWFEPFVLRWLEENEKIALDLMVGALERDKDNGFQASSEHANFSTSVVDIFWSLNQSYDIIRQLECPCPPTLKVYLLKFTQTIFKVLADYSEEIKKLFRGYCSADERVKVCMLLNDIQESRNHLQQLYTSMGADKLPAECKESFTELQVHLSSVLDELCMMYVDKLDLTGPIKGVDQELNKIKGSENFQTVGPEVLKKQAEHVLGPLLEPLQARLSLMAEQCEKSVLKRVAKELWKKVLTTFETVIVLPPFKTKDLEVEETKRLTHKQCGVLETALVILKDYFHNKGKGLKRAFLEKSSELHKVKKALSLYTQTTDTLIKTFVKTQQQQAKQAVDDPVGELSIQVDYISHPGTGDHKLTVKVVEAKDLRWHMSGMFNPFVEIMVVGPHLTSKRRRYQTRSKRNNWNPSFNETFYYNLGNEDEAEGYEIQFSVKDYCFARTDRLLGTTVLQLSQVVPMASCACSCPLGKSLTVDNIGNTILGILSQRSTEEVAQEFVHLKRAERKEPDDK</sequence>
<dbReference type="GO" id="GO:0061789">
    <property type="term" value="P:dense core granule priming"/>
    <property type="evidence" value="ECO:0007669"/>
    <property type="project" value="TreeGrafter"/>
</dbReference>
<dbReference type="Pfam" id="PF00096">
    <property type="entry name" value="zf-C2H2"/>
    <property type="match status" value="1"/>
</dbReference>
<dbReference type="GO" id="GO:0098831">
    <property type="term" value="C:presynaptic active zone cytoplasmic component"/>
    <property type="evidence" value="ECO:0007669"/>
    <property type="project" value="TreeGrafter"/>
</dbReference>
<dbReference type="GO" id="GO:0008270">
    <property type="term" value="F:zinc ion binding"/>
    <property type="evidence" value="ECO:0007669"/>
    <property type="project" value="UniProtKB-KW"/>
</dbReference>
<evidence type="ECO:0000256" key="2">
    <source>
        <dbReference type="ARBA" id="ARBA00022737"/>
    </source>
</evidence>
<accession>A0A7D9HK06</accession>
<dbReference type="InterPro" id="IPR035892">
    <property type="entry name" value="C2_domain_sf"/>
</dbReference>
<dbReference type="InterPro" id="IPR010439">
    <property type="entry name" value="MUN_dom"/>
</dbReference>
<dbReference type="Pfam" id="PF21549">
    <property type="entry name" value="PRDM2_PR"/>
    <property type="match status" value="1"/>
</dbReference>
<dbReference type="Pfam" id="PF00168">
    <property type="entry name" value="C2"/>
    <property type="match status" value="3"/>
</dbReference>
<dbReference type="InterPro" id="IPR001214">
    <property type="entry name" value="SET_dom"/>
</dbReference>
<organism evidence="9 10">
    <name type="scientific">Paramuricea clavata</name>
    <name type="common">Red gorgonian</name>
    <name type="synonym">Violescent sea-whip</name>
    <dbReference type="NCBI Taxonomy" id="317549"/>
    <lineage>
        <taxon>Eukaryota</taxon>
        <taxon>Metazoa</taxon>
        <taxon>Cnidaria</taxon>
        <taxon>Anthozoa</taxon>
        <taxon>Octocorallia</taxon>
        <taxon>Malacalcyonacea</taxon>
        <taxon>Plexauridae</taxon>
        <taxon>Paramuricea</taxon>
    </lineage>
</organism>
<dbReference type="InterPro" id="IPR046341">
    <property type="entry name" value="SET_dom_sf"/>
</dbReference>
<dbReference type="PANTHER" id="PTHR10480:SF12">
    <property type="entry name" value="UNC-13, ISOFORM E"/>
    <property type="match status" value="1"/>
</dbReference>
<dbReference type="PANTHER" id="PTHR10480">
    <property type="entry name" value="PROTEIN UNC-13 HOMOLOG"/>
    <property type="match status" value="1"/>
</dbReference>
<dbReference type="SMART" id="SM00355">
    <property type="entry name" value="ZnF_C2H2"/>
    <property type="match status" value="4"/>
</dbReference>
<dbReference type="FunFam" id="2.60.40.150:FF:000002">
    <property type="entry name" value="Protein unc-13 homolog B"/>
    <property type="match status" value="1"/>
</dbReference>
<evidence type="ECO:0000256" key="8">
    <source>
        <dbReference type="SAM" id="MobiDB-lite"/>
    </source>
</evidence>
<dbReference type="InterPro" id="IPR002219">
    <property type="entry name" value="PKC_DAG/PE"/>
</dbReference>
<dbReference type="GO" id="GO:0099525">
    <property type="term" value="P:presynaptic dense core vesicle exocytosis"/>
    <property type="evidence" value="ECO:0007669"/>
    <property type="project" value="TreeGrafter"/>
</dbReference>
<dbReference type="Gene3D" id="1.10.357.50">
    <property type="match status" value="1"/>
</dbReference>
<evidence type="ECO:0000256" key="4">
    <source>
        <dbReference type="ARBA" id="ARBA00022833"/>
    </source>
</evidence>
<gene>
    <name evidence="9" type="ORF">PACLA_8A035218</name>
</gene>
<name>A0A7D9HK06_PARCT</name>
<dbReference type="PROSITE" id="PS00028">
    <property type="entry name" value="ZINC_FINGER_C2H2_1"/>
    <property type="match status" value="2"/>
</dbReference>
<dbReference type="PRINTS" id="PR00360">
    <property type="entry name" value="C2DOMAIN"/>
</dbReference>
<dbReference type="InterPro" id="IPR014770">
    <property type="entry name" value="Munc13_1"/>
</dbReference>
<dbReference type="SUPFAM" id="SSF57667">
    <property type="entry name" value="beta-beta-alpha zinc fingers"/>
    <property type="match status" value="2"/>
</dbReference>
<feature type="region of interest" description="Disordered" evidence="8">
    <location>
        <begin position="220"/>
        <end position="242"/>
    </location>
</feature>
<dbReference type="FunFam" id="2.60.40.150:FF:000014">
    <property type="entry name" value="protein unc-13 homolog B"/>
    <property type="match status" value="1"/>
</dbReference>
<keyword evidence="7" id="KW-0804">Transcription</keyword>
<dbReference type="Proteomes" id="UP001152795">
    <property type="component" value="Unassembled WGS sequence"/>
</dbReference>
<dbReference type="GO" id="GO:0017075">
    <property type="term" value="F:syntaxin-1 binding"/>
    <property type="evidence" value="ECO:0007669"/>
    <property type="project" value="TreeGrafter"/>
</dbReference>
<dbReference type="PROSITE" id="PS51259">
    <property type="entry name" value="MHD2"/>
    <property type="match status" value="1"/>
</dbReference>
<dbReference type="OrthoDB" id="5831756at2759"/>
<evidence type="ECO:0000313" key="10">
    <source>
        <dbReference type="Proteomes" id="UP001152795"/>
    </source>
</evidence>
<dbReference type="SMART" id="SM01145">
    <property type="entry name" value="DUF1041"/>
    <property type="match status" value="1"/>
</dbReference>
<dbReference type="GO" id="GO:0043195">
    <property type="term" value="C:terminal bouton"/>
    <property type="evidence" value="ECO:0007669"/>
    <property type="project" value="TreeGrafter"/>
</dbReference>
<dbReference type="Gene3D" id="3.30.160.60">
    <property type="entry name" value="Classic Zinc Finger"/>
    <property type="match status" value="3"/>
</dbReference>
<feature type="region of interest" description="Disordered" evidence="8">
    <location>
        <begin position="552"/>
        <end position="686"/>
    </location>
</feature>
<dbReference type="GO" id="GO:0016082">
    <property type="term" value="P:synaptic vesicle priming"/>
    <property type="evidence" value="ECO:0007669"/>
    <property type="project" value="TreeGrafter"/>
</dbReference>
<dbReference type="PROSITE" id="PS00479">
    <property type="entry name" value="ZF_DAG_PE_1"/>
    <property type="match status" value="1"/>
</dbReference>
<protein>
    <submittedName>
        <fullName evidence="9">Unc-13 homolog B isoform X7</fullName>
    </submittedName>
</protein>
<dbReference type="Gene3D" id="2.170.270.10">
    <property type="entry name" value="SET domain"/>
    <property type="match status" value="1"/>
</dbReference>
<evidence type="ECO:0000256" key="5">
    <source>
        <dbReference type="ARBA" id="ARBA00022837"/>
    </source>
</evidence>
<dbReference type="InterPro" id="IPR046349">
    <property type="entry name" value="C1-like_sf"/>
</dbReference>
<evidence type="ECO:0000313" key="9">
    <source>
        <dbReference type="EMBL" id="CAB3982543.1"/>
    </source>
</evidence>
<dbReference type="Pfam" id="PF06292">
    <property type="entry name" value="MUN"/>
    <property type="match status" value="1"/>
</dbReference>
<dbReference type="InterPro" id="IPR036236">
    <property type="entry name" value="Znf_C2H2_sf"/>
</dbReference>
<dbReference type="PROSITE" id="PS50157">
    <property type="entry name" value="ZINC_FINGER_C2H2_2"/>
    <property type="match status" value="4"/>
</dbReference>
<dbReference type="InterPro" id="IPR000008">
    <property type="entry name" value="C2_dom"/>
</dbReference>
<evidence type="ECO:0000256" key="3">
    <source>
        <dbReference type="ARBA" id="ARBA00022771"/>
    </source>
</evidence>
<feature type="compositionally biased region" description="Basic and acidic residues" evidence="8">
    <location>
        <begin position="590"/>
        <end position="603"/>
    </location>
</feature>
<evidence type="ECO:0000256" key="7">
    <source>
        <dbReference type="ARBA" id="ARBA00023163"/>
    </source>
</evidence>
<proteinExistence type="predicted"/>
<dbReference type="SUPFAM" id="SSF82199">
    <property type="entry name" value="SET domain"/>
    <property type="match status" value="1"/>
</dbReference>
<dbReference type="GO" id="GO:0016081">
    <property type="term" value="P:synaptic vesicle docking"/>
    <property type="evidence" value="ECO:0007669"/>
    <property type="project" value="TreeGrafter"/>
</dbReference>
<keyword evidence="5" id="KW-0106">Calcium</keyword>
<evidence type="ECO:0000256" key="6">
    <source>
        <dbReference type="ARBA" id="ARBA00023015"/>
    </source>
</evidence>
<keyword evidence="10" id="KW-1185">Reference proteome</keyword>
<feature type="compositionally biased region" description="Basic residues" evidence="8">
    <location>
        <begin position="675"/>
        <end position="685"/>
    </location>
</feature>
<dbReference type="FunFam" id="3.30.160.60:FF:000446">
    <property type="entry name" value="Zinc finger protein"/>
    <property type="match status" value="1"/>
</dbReference>
<keyword evidence="1" id="KW-0479">Metal-binding</keyword>
<dbReference type="GO" id="GO:0042734">
    <property type="term" value="C:presynaptic membrane"/>
    <property type="evidence" value="ECO:0007669"/>
    <property type="project" value="TreeGrafter"/>
</dbReference>
<comment type="caution">
    <text evidence="9">The sequence shown here is derived from an EMBL/GenBank/DDBJ whole genome shotgun (WGS) entry which is preliminary data.</text>
</comment>
<keyword evidence="2" id="KW-0677">Repeat</keyword>
<dbReference type="GO" id="GO:0005516">
    <property type="term" value="F:calmodulin binding"/>
    <property type="evidence" value="ECO:0007669"/>
    <property type="project" value="TreeGrafter"/>
</dbReference>
<dbReference type="GO" id="GO:0031594">
    <property type="term" value="C:neuromuscular junction"/>
    <property type="evidence" value="ECO:0007669"/>
    <property type="project" value="TreeGrafter"/>
</dbReference>
<dbReference type="FunFam" id="3.30.160.60:FF:000621">
    <property type="entry name" value="FLT3-interacting zinc finger 1"/>
    <property type="match status" value="1"/>
</dbReference>
<dbReference type="Gene3D" id="2.60.40.150">
    <property type="entry name" value="C2 domain"/>
    <property type="match status" value="3"/>
</dbReference>
<dbReference type="SMART" id="SM00239">
    <property type="entry name" value="C2"/>
    <property type="match status" value="3"/>
</dbReference>
<keyword evidence="4" id="KW-0862">Zinc</keyword>
<dbReference type="GO" id="GO:0019992">
    <property type="term" value="F:diacylglycerol binding"/>
    <property type="evidence" value="ECO:0007669"/>
    <property type="project" value="InterPro"/>
</dbReference>
<dbReference type="PROSITE" id="PS50004">
    <property type="entry name" value="C2"/>
    <property type="match status" value="3"/>
</dbReference>
<dbReference type="InterPro" id="IPR037302">
    <property type="entry name" value="Unc-13_C2B"/>
</dbReference>
<dbReference type="GO" id="GO:0005543">
    <property type="term" value="F:phospholipid binding"/>
    <property type="evidence" value="ECO:0007669"/>
    <property type="project" value="InterPro"/>
</dbReference>
<dbReference type="EMBL" id="CACRXK020000514">
    <property type="protein sequence ID" value="CAB3982543.1"/>
    <property type="molecule type" value="Genomic_DNA"/>
</dbReference>
<dbReference type="GO" id="GO:0005509">
    <property type="term" value="F:calcium ion binding"/>
    <property type="evidence" value="ECO:0007669"/>
    <property type="project" value="InterPro"/>
</dbReference>
<dbReference type="InterPro" id="IPR014772">
    <property type="entry name" value="Munc13_dom-2"/>
</dbReference>
<dbReference type="InterPro" id="IPR013087">
    <property type="entry name" value="Znf_C2H2_type"/>
</dbReference>
<dbReference type="SMART" id="SM00317">
    <property type="entry name" value="SET"/>
    <property type="match status" value="1"/>
</dbReference>